<sequence>MSLPIIFMHRGDDDYLAYSLRQAKLSNPQSPVYLLGKEANRKHAAPGIIHVPLDSYMQAAQMFAKVYRHMHVMSYGYNLFCFQRWFILRDFMRKNGLQSCFYLDSDVMLYANVNQPEFQSFSMEFAWTSFIDLNTLDRFCNMTMQYFVNPQMFPVLVQKTLEFDQVIEGVPLVSDMVLFLLYFRSYSGRQHTHGSFGDAFFDENVNRPLWAESLAGKKKVYAIDGKLFCKDLASGTFKRLYSLHFQGLTAKSYMKDFWFPHIPHEPGIYFYDYAARRWTEQT</sequence>
<reference evidence="1 2" key="1">
    <citation type="submission" date="2018-10" db="EMBL/GenBank/DDBJ databases">
        <title>Phylogenomics of Brevibacillus.</title>
        <authorList>
            <person name="Dunlap C."/>
        </authorList>
    </citation>
    <scope>NUCLEOTIDE SEQUENCE [LARGE SCALE GENOMIC DNA]</scope>
    <source>
        <strain evidence="1 2">DSM 100115</strain>
    </source>
</reference>
<dbReference type="AlphaFoldDB" id="A0A3M8AKI4"/>
<name>A0A3M8AKI4_9BACL</name>
<accession>A0A3M8AKI4</accession>
<protein>
    <recommendedName>
        <fullName evidence="3">Glycosyl transferase</fullName>
    </recommendedName>
</protein>
<proteinExistence type="predicted"/>
<gene>
    <name evidence="1" type="ORF">EDM57_22180</name>
</gene>
<dbReference type="Proteomes" id="UP000268829">
    <property type="component" value="Unassembled WGS sequence"/>
</dbReference>
<keyword evidence="2" id="KW-1185">Reference proteome</keyword>
<organism evidence="1 2">
    <name type="scientific">Brevibacillus gelatini</name>
    <dbReference type="NCBI Taxonomy" id="1655277"/>
    <lineage>
        <taxon>Bacteria</taxon>
        <taxon>Bacillati</taxon>
        <taxon>Bacillota</taxon>
        <taxon>Bacilli</taxon>
        <taxon>Bacillales</taxon>
        <taxon>Paenibacillaceae</taxon>
        <taxon>Brevibacillus</taxon>
    </lineage>
</organism>
<dbReference type="OrthoDB" id="7299295at2"/>
<evidence type="ECO:0000313" key="1">
    <source>
        <dbReference type="EMBL" id="RNB51730.1"/>
    </source>
</evidence>
<evidence type="ECO:0000313" key="2">
    <source>
        <dbReference type="Proteomes" id="UP000268829"/>
    </source>
</evidence>
<evidence type="ECO:0008006" key="3">
    <source>
        <dbReference type="Google" id="ProtNLM"/>
    </source>
</evidence>
<dbReference type="EMBL" id="RHHS01000063">
    <property type="protein sequence ID" value="RNB51730.1"/>
    <property type="molecule type" value="Genomic_DNA"/>
</dbReference>
<dbReference type="RefSeq" id="WP_122906846.1">
    <property type="nucleotide sequence ID" value="NZ_RHHS01000063.1"/>
</dbReference>
<comment type="caution">
    <text evidence="1">The sequence shown here is derived from an EMBL/GenBank/DDBJ whole genome shotgun (WGS) entry which is preliminary data.</text>
</comment>